<evidence type="ECO:0000256" key="1">
    <source>
        <dbReference type="SAM" id="Phobius"/>
    </source>
</evidence>
<keyword evidence="1" id="KW-0472">Membrane</keyword>
<evidence type="ECO:0000313" key="2">
    <source>
        <dbReference type="EMBL" id="MET3568638.1"/>
    </source>
</evidence>
<keyword evidence="1" id="KW-0812">Transmembrane</keyword>
<accession>A0ABV2FRJ4</accession>
<dbReference type="Proteomes" id="UP001549200">
    <property type="component" value="Unassembled WGS sequence"/>
</dbReference>
<keyword evidence="3" id="KW-1185">Reference proteome</keyword>
<proteinExistence type="predicted"/>
<protein>
    <submittedName>
        <fullName evidence="2">Uncharacterized protein</fullName>
    </submittedName>
</protein>
<dbReference type="EMBL" id="JBEPLZ010000001">
    <property type="protein sequence ID" value="MET3568638.1"/>
    <property type="molecule type" value="Genomic_DNA"/>
</dbReference>
<sequence length="93" mass="10539">MGMDDGYGMIEQNDETENAAAPAGESTSGHGGFGFLFYYWFFFCIAFLTVVLRLIISFPSSHEKINPLKVPDFKQNSRFSSPHVQKMEIFFCP</sequence>
<reference evidence="2 3" key="1">
    <citation type="submission" date="2024-06" db="EMBL/GenBank/DDBJ databases">
        <title>Genomic Encyclopedia of Type Strains, Phase IV (KMG-IV): sequencing the most valuable type-strain genomes for metagenomic binning, comparative biology and taxonomic classification.</title>
        <authorList>
            <person name="Goeker M."/>
        </authorList>
    </citation>
    <scope>NUCLEOTIDE SEQUENCE [LARGE SCALE GENOMIC DNA]</scope>
    <source>
        <strain evidence="2 3">DSM 19261</strain>
    </source>
</reference>
<evidence type="ECO:0000313" key="3">
    <source>
        <dbReference type="Proteomes" id="UP001549200"/>
    </source>
</evidence>
<name>A0ABV2FRJ4_9FIRM</name>
<comment type="caution">
    <text evidence="2">The sequence shown here is derived from an EMBL/GenBank/DDBJ whole genome shotgun (WGS) entry which is preliminary data.</text>
</comment>
<feature type="transmembrane region" description="Helical" evidence="1">
    <location>
        <begin position="37"/>
        <end position="56"/>
    </location>
</feature>
<keyword evidence="1" id="KW-1133">Transmembrane helix</keyword>
<gene>
    <name evidence="2" type="ORF">ABID13_000250</name>
</gene>
<dbReference type="RefSeq" id="WP_207660553.1">
    <property type="nucleotide sequence ID" value="NZ_QVET01000005.1"/>
</dbReference>
<organism evidence="2 3">
    <name type="scientific">Enterocloster citroniae</name>
    <dbReference type="NCBI Taxonomy" id="358743"/>
    <lineage>
        <taxon>Bacteria</taxon>
        <taxon>Bacillati</taxon>
        <taxon>Bacillota</taxon>
        <taxon>Clostridia</taxon>
        <taxon>Lachnospirales</taxon>
        <taxon>Lachnospiraceae</taxon>
        <taxon>Enterocloster</taxon>
    </lineage>
</organism>